<proteinExistence type="predicted"/>
<feature type="chain" id="PRO_5041642325" description="Secreted protein" evidence="1">
    <location>
        <begin position="34"/>
        <end position="93"/>
    </location>
</feature>
<gene>
    <name evidence="2" type="ORF">TIFTF001_012918</name>
</gene>
<sequence>MIAFLAPMCLPPGNCHLCALLLTVVVLVPLVSSLDIAIHVPLACPDDCRPVPPPSKIIVRASLRPPSSPRHTFTVAPIMIQDWNLLFHLAGGT</sequence>
<name>A0AA88AGU4_FICCA</name>
<evidence type="ECO:0008006" key="4">
    <source>
        <dbReference type="Google" id="ProtNLM"/>
    </source>
</evidence>
<evidence type="ECO:0000313" key="2">
    <source>
        <dbReference type="EMBL" id="GMN43711.1"/>
    </source>
</evidence>
<comment type="caution">
    <text evidence="2">The sequence shown here is derived from an EMBL/GenBank/DDBJ whole genome shotgun (WGS) entry which is preliminary data.</text>
</comment>
<organism evidence="2 3">
    <name type="scientific">Ficus carica</name>
    <name type="common">Common fig</name>
    <dbReference type="NCBI Taxonomy" id="3494"/>
    <lineage>
        <taxon>Eukaryota</taxon>
        <taxon>Viridiplantae</taxon>
        <taxon>Streptophyta</taxon>
        <taxon>Embryophyta</taxon>
        <taxon>Tracheophyta</taxon>
        <taxon>Spermatophyta</taxon>
        <taxon>Magnoliopsida</taxon>
        <taxon>eudicotyledons</taxon>
        <taxon>Gunneridae</taxon>
        <taxon>Pentapetalae</taxon>
        <taxon>rosids</taxon>
        <taxon>fabids</taxon>
        <taxon>Rosales</taxon>
        <taxon>Moraceae</taxon>
        <taxon>Ficeae</taxon>
        <taxon>Ficus</taxon>
    </lineage>
</organism>
<dbReference type="EMBL" id="BTGU01000017">
    <property type="protein sequence ID" value="GMN43711.1"/>
    <property type="molecule type" value="Genomic_DNA"/>
</dbReference>
<dbReference type="Gramene" id="FCD_00019242-RA">
    <property type="protein sequence ID" value="FCD_00019242-RA:cds"/>
    <property type="gene ID" value="FCD_00019242"/>
</dbReference>
<keyword evidence="1" id="KW-0732">Signal</keyword>
<feature type="signal peptide" evidence="1">
    <location>
        <begin position="1"/>
        <end position="33"/>
    </location>
</feature>
<accession>A0AA88AGU4</accession>
<reference evidence="2" key="1">
    <citation type="submission" date="2023-07" db="EMBL/GenBank/DDBJ databases">
        <title>draft genome sequence of fig (Ficus carica).</title>
        <authorList>
            <person name="Takahashi T."/>
            <person name="Nishimura K."/>
        </authorList>
    </citation>
    <scope>NUCLEOTIDE SEQUENCE</scope>
</reference>
<evidence type="ECO:0000256" key="1">
    <source>
        <dbReference type="SAM" id="SignalP"/>
    </source>
</evidence>
<evidence type="ECO:0000313" key="3">
    <source>
        <dbReference type="Proteomes" id="UP001187192"/>
    </source>
</evidence>
<protein>
    <recommendedName>
        <fullName evidence="4">Secreted protein</fullName>
    </recommendedName>
</protein>
<dbReference type="AlphaFoldDB" id="A0AA88AGU4"/>
<dbReference type="Proteomes" id="UP001187192">
    <property type="component" value="Unassembled WGS sequence"/>
</dbReference>
<keyword evidence="3" id="KW-1185">Reference proteome</keyword>